<dbReference type="Gene3D" id="1.20.1050.10">
    <property type="match status" value="1"/>
</dbReference>
<dbReference type="PROSITE" id="PS50404">
    <property type="entry name" value="GST_NTER"/>
    <property type="match status" value="1"/>
</dbReference>
<dbReference type="PANTHER" id="PTHR11260:SF614">
    <property type="entry name" value="GLUTATHIONE S-TRANSFERASE"/>
    <property type="match status" value="1"/>
</dbReference>
<dbReference type="PROSITE" id="PS50405">
    <property type="entry name" value="GST_CTER"/>
    <property type="match status" value="1"/>
</dbReference>
<dbReference type="EC" id="2.5.1.18" evidence="1"/>
<evidence type="ECO:0000313" key="8">
    <source>
        <dbReference type="Proteomes" id="UP000796880"/>
    </source>
</evidence>
<comment type="caution">
    <text evidence="7">The sequence shown here is derived from an EMBL/GenBank/DDBJ whole genome shotgun (WGS) entry which is preliminary data.</text>
</comment>
<comment type="similarity">
    <text evidence="4">Belongs to the GST superfamily.</text>
</comment>
<dbReference type="OrthoDB" id="4951845at2759"/>
<accession>A0A8K0GSY4</accession>
<dbReference type="InterPro" id="IPR004045">
    <property type="entry name" value="Glutathione_S-Trfase_N"/>
</dbReference>
<dbReference type="InterPro" id="IPR004046">
    <property type="entry name" value="GST_C"/>
</dbReference>
<dbReference type="FunFam" id="1.20.1050.10:FF:000012">
    <property type="entry name" value="Tau class glutathione S-transferase"/>
    <property type="match status" value="1"/>
</dbReference>
<evidence type="ECO:0000256" key="4">
    <source>
        <dbReference type="RuleBase" id="RU003494"/>
    </source>
</evidence>
<dbReference type="Proteomes" id="UP000796880">
    <property type="component" value="Unassembled WGS sequence"/>
</dbReference>
<dbReference type="SFLD" id="SFLDS00019">
    <property type="entry name" value="Glutathione_Transferase_(cytos"/>
    <property type="match status" value="1"/>
</dbReference>
<dbReference type="CDD" id="cd03058">
    <property type="entry name" value="GST_N_Tau"/>
    <property type="match status" value="1"/>
</dbReference>
<feature type="domain" description="GST N-terminal" evidence="5">
    <location>
        <begin position="2"/>
        <end position="81"/>
    </location>
</feature>
<comment type="catalytic activity">
    <reaction evidence="3">
        <text>RX + glutathione = an S-substituted glutathione + a halide anion + H(+)</text>
        <dbReference type="Rhea" id="RHEA:16437"/>
        <dbReference type="ChEBI" id="CHEBI:15378"/>
        <dbReference type="ChEBI" id="CHEBI:16042"/>
        <dbReference type="ChEBI" id="CHEBI:17792"/>
        <dbReference type="ChEBI" id="CHEBI:57925"/>
        <dbReference type="ChEBI" id="CHEBI:90779"/>
        <dbReference type="EC" id="2.5.1.18"/>
    </reaction>
</comment>
<dbReference type="AlphaFoldDB" id="A0A8K0GSY4"/>
<dbReference type="InterPro" id="IPR036249">
    <property type="entry name" value="Thioredoxin-like_sf"/>
</dbReference>
<evidence type="ECO:0000256" key="1">
    <source>
        <dbReference type="ARBA" id="ARBA00012452"/>
    </source>
</evidence>
<dbReference type="Gene3D" id="3.40.30.10">
    <property type="entry name" value="Glutaredoxin"/>
    <property type="match status" value="1"/>
</dbReference>
<proteinExistence type="inferred from homology"/>
<dbReference type="Pfam" id="PF00043">
    <property type="entry name" value="GST_C"/>
    <property type="match status" value="1"/>
</dbReference>
<dbReference type="CDD" id="cd03185">
    <property type="entry name" value="GST_C_Tau"/>
    <property type="match status" value="1"/>
</dbReference>
<evidence type="ECO:0000256" key="2">
    <source>
        <dbReference type="ARBA" id="ARBA00022679"/>
    </source>
</evidence>
<keyword evidence="8" id="KW-1185">Reference proteome</keyword>
<feature type="domain" description="GST C-terminal" evidence="6">
    <location>
        <begin position="86"/>
        <end position="219"/>
    </location>
</feature>
<evidence type="ECO:0000259" key="5">
    <source>
        <dbReference type="PROSITE" id="PS50404"/>
    </source>
</evidence>
<evidence type="ECO:0000256" key="3">
    <source>
        <dbReference type="ARBA" id="ARBA00047960"/>
    </source>
</evidence>
<dbReference type="GO" id="GO:0005737">
    <property type="term" value="C:cytoplasm"/>
    <property type="evidence" value="ECO:0007669"/>
    <property type="project" value="TreeGrafter"/>
</dbReference>
<dbReference type="GO" id="GO:0006749">
    <property type="term" value="P:glutathione metabolic process"/>
    <property type="evidence" value="ECO:0007669"/>
    <property type="project" value="InterPro"/>
</dbReference>
<dbReference type="InterPro" id="IPR045073">
    <property type="entry name" value="Omega/Tau-like"/>
</dbReference>
<organism evidence="7 8">
    <name type="scientific">Rhamnella rubrinervis</name>
    <dbReference type="NCBI Taxonomy" id="2594499"/>
    <lineage>
        <taxon>Eukaryota</taxon>
        <taxon>Viridiplantae</taxon>
        <taxon>Streptophyta</taxon>
        <taxon>Embryophyta</taxon>
        <taxon>Tracheophyta</taxon>
        <taxon>Spermatophyta</taxon>
        <taxon>Magnoliopsida</taxon>
        <taxon>eudicotyledons</taxon>
        <taxon>Gunneridae</taxon>
        <taxon>Pentapetalae</taxon>
        <taxon>rosids</taxon>
        <taxon>fabids</taxon>
        <taxon>Rosales</taxon>
        <taxon>Rhamnaceae</taxon>
        <taxon>rhamnoid group</taxon>
        <taxon>Rhamneae</taxon>
        <taxon>Rhamnella</taxon>
    </lineage>
</organism>
<dbReference type="GO" id="GO:0004364">
    <property type="term" value="F:glutathione transferase activity"/>
    <property type="evidence" value="ECO:0007669"/>
    <property type="project" value="UniProtKB-EC"/>
</dbReference>
<dbReference type="PANTHER" id="PTHR11260">
    <property type="entry name" value="GLUTATHIONE S-TRANSFERASE, GST, SUPERFAMILY, GST DOMAIN CONTAINING"/>
    <property type="match status" value="1"/>
</dbReference>
<sequence>MGEVKLIGTKQSFPCTRIQWALKLKGVEYEFLEEDLMNKSPILVKYNPVHKKVPVLVHDGKPFAESLVILEYIDEAWKHNPLLPHDPSERAIARFWAKFVDDKVVAGALEALKAEGEEKEKAVKSALESLAFLEKQIEGKKFFGGEEIGYLDLVAGWIPLWLGVMEEIGGMKLLEKEMFPSLYGWSQNFIHIPLIKECLPARENLLNYFHASIQYVRSLAAKKT</sequence>
<dbReference type="SUPFAM" id="SSF47616">
    <property type="entry name" value="GST C-terminal domain-like"/>
    <property type="match status" value="1"/>
</dbReference>
<dbReference type="SFLD" id="SFLDG00358">
    <property type="entry name" value="Main_(cytGST)"/>
    <property type="match status" value="1"/>
</dbReference>
<name>A0A8K0GSY4_9ROSA</name>
<dbReference type="EMBL" id="VOIH02000009">
    <property type="protein sequence ID" value="KAF3437229.1"/>
    <property type="molecule type" value="Genomic_DNA"/>
</dbReference>
<dbReference type="InterPro" id="IPR045074">
    <property type="entry name" value="GST_C_Tau"/>
</dbReference>
<evidence type="ECO:0000313" key="7">
    <source>
        <dbReference type="EMBL" id="KAF3437229.1"/>
    </source>
</evidence>
<dbReference type="SFLD" id="SFLDG01152">
    <property type="entry name" value="Main.3:_Omega-_and_Tau-like"/>
    <property type="match status" value="1"/>
</dbReference>
<dbReference type="FunFam" id="3.40.30.10:FF:000014">
    <property type="entry name" value="Tau class glutathione S-transferase"/>
    <property type="match status" value="1"/>
</dbReference>
<dbReference type="Pfam" id="PF02798">
    <property type="entry name" value="GST_N"/>
    <property type="match status" value="1"/>
</dbReference>
<keyword evidence="2" id="KW-0808">Transferase</keyword>
<evidence type="ECO:0000259" key="6">
    <source>
        <dbReference type="PROSITE" id="PS50405"/>
    </source>
</evidence>
<dbReference type="InterPro" id="IPR040079">
    <property type="entry name" value="Glutathione_S-Trfase"/>
</dbReference>
<dbReference type="InterPro" id="IPR036282">
    <property type="entry name" value="Glutathione-S-Trfase_C_sf"/>
</dbReference>
<reference evidence="7" key="1">
    <citation type="submission" date="2020-03" db="EMBL/GenBank/DDBJ databases">
        <title>A high-quality chromosome-level genome assembly of a woody plant with both climbing and erect habits, Rhamnella rubrinervis.</title>
        <authorList>
            <person name="Lu Z."/>
            <person name="Yang Y."/>
            <person name="Zhu X."/>
            <person name="Sun Y."/>
        </authorList>
    </citation>
    <scope>NUCLEOTIDE SEQUENCE</scope>
    <source>
        <strain evidence="7">BYM</strain>
        <tissue evidence="7">Leaf</tissue>
    </source>
</reference>
<dbReference type="InterPro" id="IPR010987">
    <property type="entry name" value="Glutathione-S-Trfase_C-like"/>
</dbReference>
<gene>
    <name evidence="7" type="ORF">FNV43_RR19982</name>
</gene>
<protein>
    <recommendedName>
        <fullName evidence="1">glutathione transferase</fullName>
        <ecNumber evidence="1">2.5.1.18</ecNumber>
    </recommendedName>
</protein>
<dbReference type="SUPFAM" id="SSF52833">
    <property type="entry name" value="Thioredoxin-like"/>
    <property type="match status" value="1"/>
</dbReference>